<feature type="region of interest" description="Disordered" evidence="1">
    <location>
        <begin position="41"/>
        <end position="79"/>
    </location>
</feature>
<dbReference type="Pfam" id="PF01476">
    <property type="entry name" value="LysM"/>
    <property type="match status" value="1"/>
</dbReference>
<dbReference type="EMBL" id="BMCP01000001">
    <property type="protein sequence ID" value="GGE37689.1"/>
    <property type="molecule type" value="Genomic_DNA"/>
</dbReference>
<keyword evidence="2" id="KW-0472">Membrane</keyword>
<dbReference type="AlphaFoldDB" id="A0A8J2VM56"/>
<organism evidence="4 5">
    <name type="scientific">Agaricicola taiwanensis</name>
    <dbReference type="NCBI Taxonomy" id="591372"/>
    <lineage>
        <taxon>Bacteria</taxon>
        <taxon>Pseudomonadati</taxon>
        <taxon>Pseudomonadota</taxon>
        <taxon>Alphaproteobacteria</taxon>
        <taxon>Rhodobacterales</taxon>
        <taxon>Paracoccaceae</taxon>
        <taxon>Agaricicola</taxon>
    </lineage>
</organism>
<dbReference type="SUPFAM" id="SSF54106">
    <property type="entry name" value="LysM domain"/>
    <property type="match status" value="1"/>
</dbReference>
<accession>A0A8J2VM56</accession>
<dbReference type="SMART" id="SM00257">
    <property type="entry name" value="LysM"/>
    <property type="match status" value="1"/>
</dbReference>
<protein>
    <submittedName>
        <fullName evidence="4">Peptidoglycan-binding protein LysM</fullName>
    </submittedName>
</protein>
<dbReference type="PROSITE" id="PS51782">
    <property type="entry name" value="LYSM"/>
    <property type="match status" value="1"/>
</dbReference>
<dbReference type="Gene3D" id="2.60.40.10">
    <property type="entry name" value="Immunoglobulins"/>
    <property type="match status" value="1"/>
</dbReference>
<dbReference type="PANTHER" id="PTHR34700">
    <property type="entry name" value="POTASSIUM BINDING PROTEIN KBP"/>
    <property type="match status" value="1"/>
</dbReference>
<reference evidence="4" key="2">
    <citation type="submission" date="2020-09" db="EMBL/GenBank/DDBJ databases">
        <authorList>
            <person name="Sun Q."/>
            <person name="Sedlacek I."/>
        </authorList>
    </citation>
    <scope>NUCLEOTIDE SEQUENCE</scope>
    <source>
        <strain evidence="4">CCM 7684</strain>
    </source>
</reference>
<evidence type="ECO:0000313" key="4">
    <source>
        <dbReference type="EMBL" id="GGE37689.1"/>
    </source>
</evidence>
<evidence type="ECO:0000259" key="3">
    <source>
        <dbReference type="PROSITE" id="PS51782"/>
    </source>
</evidence>
<comment type="caution">
    <text evidence="4">The sequence shown here is derived from an EMBL/GenBank/DDBJ whole genome shotgun (WGS) entry which is preliminary data.</text>
</comment>
<keyword evidence="5" id="KW-1185">Reference proteome</keyword>
<feature type="compositionally biased region" description="Polar residues" evidence="1">
    <location>
        <begin position="64"/>
        <end position="73"/>
    </location>
</feature>
<dbReference type="RefSeq" id="WP_188408930.1">
    <property type="nucleotide sequence ID" value="NZ_BMCP01000001.1"/>
</dbReference>
<sequence>MTPNTIKSLVIGFAFLIAALLGWIGYRAADMDRSEQTAAIPEAPASETPPAAAPATPEPQTTPDPQGQGTEASNAPAEPADERIRAAFDIVRVEPNGDAVIAGRAAPGTTVELLRNGDVIATEKANQAGEFVMTPPRLSAGNHQLQLRVGGEDRQISERSVVVSVPEGGKGEVLVVASEPNKPVEILQQSQGSGVAMAQVAPGSPPVQAQGVGSATAERAEASDAVAAAEPAAAQSLRIGAVEAANGRLFAQGTGPSGSKVRIYLNDAPVAEATVGDDGNWSLTIERGMTPGSYRVRIDQLDGKGEVTARAEVPFDYSETEVAQAQQSVRVSPQPSPPAAAARGEQAVQAAGAPAPAAAQTKAATRPASAADAVVASIDTVAVKRGDSLWRISQNIYGQGIRYSVIYDANSDQIRDPDLIYPNQVFVVPSPN</sequence>
<dbReference type="Proteomes" id="UP000602745">
    <property type="component" value="Unassembled WGS sequence"/>
</dbReference>
<reference evidence="4" key="1">
    <citation type="journal article" date="2014" name="Int. J. Syst. Evol. Microbiol.">
        <title>Complete genome sequence of Corynebacterium casei LMG S-19264T (=DSM 44701T), isolated from a smear-ripened cheese.</title>
        <authorList>
            <consortium name="US DOE Joint Genome Institute (JGI-PGF)"/>
            <person name="Walter F."/>
            <person name="Albersmeier A."/>
            <person name="Kalinowski J."/>
            <person name="Ruckert C."/>
        </authorList>
    </citation>
    <scope>NUCLEOTIDE SEQUENCE</scope>
    <source>
        <strain evidence="4">CCM 7684</strain>
    </source>
</reference>
<dbReference type="Gene3D" id="3.10.350.10">
    <property type="entry name" value="LysM domain"/>
    <property type="match status" value="1"/>
</dbReference>
<dbReference type="PANTHER" id="PTHR34700:SF4">
    <property type="entry name" value="PHAGE-LIKE ELEMENT PBSX PROTEIN XKDP"/>
    <property type="match status" value="1"/>
</dbReference>
<dbReference type="InterPro" id="IPR018392">
    <property type="entry name" value="LysM"/>
</dbReference>
<evidence type="ECO:0000256" key="2">
    <source>
        <dbReference type="SAM" id="Phobius"/>
    </source>
</evidence>
<keyword evidence="2" id="KW-0812">Transmembrane</keyword>
<keyword evidence="2" id="KW-1133">Transmembrane helix</keyword>
<evidence type="ECO:0000256" key="1">
    <source>
        <dbReference type="SAM" id="MobiDB-lite"/>
    </source>
</evidence>
<proteinExistence type="predicted"/>
<dbReference type="CDD" id="cd00118">
    <property type="entry name" value="LysM"/>
    <property type="match status" value="1"/>
</dbReference>
<feature type="transmembrane region" description="Helical" evidence="2">
    <location>
        <begin position="6"/>
        <end position="26"/>
    </location>
</feature>
<name>A0A8J2VM56_9RHOB</name>
<feature type="compositionally biased region" description="Low complexity" evidence="1">
    <location>
        <begin position="41"/>
        <end position="55"/>
    </location>
</feature>
<dbReference type="InterPro" id="IPR013783">
    <property type="entry name" value="Ig-like_fold"/>
</dbReference>
<gene>
    <name evidence="4" type="ORF">GCM10007276_13870</name>
</gene>
<dbReference type="InterPro" id="IPR052196">
    <property type="entry name" value="Bact_Kbp"/>
</dbReference>
<feature type="domain" description="LysM" evidence="3">
    <location>
        <begin position="379"/>
        <end position="428"/>
    </location>
</feature>
<evidence type="ECO:0000313" key="5">
    <source>
        <dbReference type="Proteomes" id="UP000602745"/>
    </source>
</evidence>
<dbReference type="InterPro" id="IPR036779">
    <property type="entry name" value="LysM_dom_sf"/>
</dbReference>